<gene>
    <name evidence="1" type="ORF">OM074_10225</name>
</gene>
<keyword evidence="2" id="KW-1185">Reference proteome</keyword>
<dbReference type="Proteomes" id="UP001207408">
    <property type="component" value="Unassembled WGS sequence"/>
</dbReference>
<protein>
    <submittedName>
        <fullName evidence="1">Uncharacterized protein</fullName>
    </submittedName>
</protein>
<evidence type="ECO:0000313" key="1">
    <source>
        <dbReference type="EMBL" id="MCW3806004.1"/>
    </source>
</evidence>
<dbReference type="RefSeq" id="WP_301199376.1">
    <property type="nucleotide sequence ID" value="NZ_JAPDPI010000018.1"/>
</dbReference>
<name>A0AAE3SJY8_9BACT</name>
<dbReference type="EMBL" id="JAPDPI010000018">
    <property type="protein sequence ID" value="MCW3806004.1"/>
    <property type="molecule type" value="Genomic_DNA"/>
</dbReference>
<reference evidence="1" key="1">
    <citation type="submission" date="2022-10" db="EMBL/GenBank/DDBJ databases">
        <authorList>
            <person name="Yu W.X."/>
        </authorList>
    </citation>
    <scope>NUCLEOTIDE SEQUENCE</scope>
    <source>
        <strain evidence="1">D04</strain>
    </source>
</reference>
<accession>A0AAE3SJY8</accession>
<evidence type="ECO:0000313" key="2">
    <source>
        <dbReference type="Proteomes" id="UP001207408"/>
    </source>
</evidence>
<proteinExistence type="predicted"/>
<organism evidence="1 2">
    <name type="scientific">Plebeiibacterium marinum</name>
    <dbReference type="NCBI Taxonomy" id="2992111"/>
    <lineage>
        <taxon>Bacteria</taxon>
        <taxon>Pseudomonadati</taxon>
        <taxon>Bacteroidota</taxon>
        <taxon>Bacteroidia</taxon>
        <taxon>Marinilabiliales</taxon>
        <taxon>Marinilabiliaceae</taxon>
        <taxon>Plebeiibacterium</taxon>
    </lineage>
</organism>
<comment type="caution">
    <text evidence="1">The sequence shown here is derived from an EMBL/GenBank/DDBJ whole genome shotgun (WGS) entry which is preliminary data.</text>
</comment>
<sequence length="358" mass="41766">METTEILLKIREIQKNADKKFFNQGIFPSYRQNILTRRKIADDNIFFSASILYILDSYTHLYNEKELKIYSDIKKEVTQNFDFYTNKPNRNSFNFWRKENGKHFPNGPVFSKLAKFKLPDDIDTTSLIQLCKKPPYKYALKTKQAIPNHANTVKLKIKNGHKSLQHLKAYSTWFGNNMPIEFDVCVLSNLFLWINEYNFDLNQHDLDSLKLLETTICESLYFKSPFHSSPEYPNASIILYHLARLIAKTNYLNKYRSKLVGDIIKLKNQTKDAFQLLILNSSLSKLGIYTNNANTNELMPNLSNHWWFTAGLLSIYGNSIIQKIAPWSIFHFRFVCPALNLSLLLENKLIAVPNLKTK</sequence>
<dbReference type="AlphaFoldDB" id="A0AAE3SJY8"/>